<proteinExistence type="predicted"/>
<feature type="compositionally biased region" description="Basic and acidic residues" evidence="6">
    <location>
        <begin position="33"/>
        <end position="53"/>
    </location>
</feature>
<evidence type="ECO:0000256" key="4">
    <source>
        <dbReference type="PROSITE-ProRule" id="PRU00175"/>
    </source>
</evidence>
<keyword evidence="2 4" id="KW-0863">Zinc-finger</keyword>
<evidence type="ECO:0000256" key="3">
    <source>
        <dbReference type="ARBA" id="ARBA00022833"/>
    </source>
</evidence>
<dbReference type="InterPro" id="IPR058504">
    <property type="entry name" value="DUF8191"/>
</dbReference>
<dbReference type="PANTHER" id="PTHR16079:SF4">
    <property type="entry name" value="E3 UBIQUITIN-PROTEIN LIGASE CHFR"/>
    <property type="match status" value="1"/>
</dbReference>
<name>A0A0D7AQA1_9AGAR</name>
<evidence type="ECO:0000259" key="7">
    <source>
        <dbReference type="PROSITE" id="PS50089"/>
    </source>
</evidence>
<dbReference type="SUPFAM" id="SSF57850">
    <property type="entry name" value="RING/U-box"/>
    <property type="match status" value="1"/>
</dbReference>
<evidence type="ECO:0000313" key="8">
    <source>
        <dbReference type="EMBL" id="KIY52978.1"/>
    </source>
</evidence>
<keyword evidence="3" id="KW-0862">Zinc</keyword>
<dbReference type="GO" id="GO:0006511">
    <property type="term" value="P:ubiquitin-dependent protein catabolic process"/>
    <property type="evidence" value="ECO:0007669"/>
    <property type="project" value="TreeGrafter"/>
</dbReference>
<dbReference type="Gene3D" id="3.30.40.10">
    <property type="entry name" value="Zinc/RING finger domain, C3HC4 (zinc finger)"/>
    <property type="match status" value="1"/>
</dbReference>
<dbReference type="GO" id="GO:0008270">
    <property type="term" value="F:zinc ion binding"/>
    <property type="evidence" value="ECO:0007669"/>
    <property type="project" value="UniProtKB-KW"/>
</dbReference>
<dbReference type="InterPro" id="IPR013083">
    <property type="entry name" value="Znf_RING/FYVE/PHD"/>
</dbReference>
<feature type="region of interest" description="Disordered" evidence="6">
    <location>
        <begin position="259"/>
        <end position="345"/>
    </location>
</feature>
<gene>
    <name evidence="8" type="ORF">FISHEDRAFT_69435</name>
</gene>
<evidence type="ECO:0000256" key="6">
    <source>
        <dbReference type="SAM" id="MobiDB-lite"/>
    </source>
</evidence>
<dbReference type="AlphaFoldDB" id="A0A0D7AQA1"/>
<feature type="compositionally biased region" description="Polar residues" evidence="6">
    <location>
        <begin position="59"/>
        <end position="71"/>
    </location>
</feature>
<dbReference type="PROSITE" id="PS00518">
    <property type="entry name" value="ZF_RING_1"/>
    <property type="match status" value="1"/>
</dbReference>
<feature type="compositionally biased region" description="Polar residues" evidence="6">
    <location>
        <begin position="22"/>
        <end position="32"/>
    </location>
</feature>
<dbReference type="GO" id="GO:0016567">
    <property type="term" value="P:protein ubiquitination"/>
    <property type="evidence" value="ECO:0007669"/>
    <property type="project" value="TreeGrafter"/>
</dbReference>
<dbReference type="OrthoDB" id="6105938at2759"/>
<evidence type="ECO:0000256" key="2">
    <source>
        <dbReference type="ARBA" id="ARBA00022771"/>
    </source>
</evidence>
<dbReference type="PROSITE" id="PS50089">
    <property type="entry name" value="ZF_RING_2"/>
    <property type="match status" value="1"/>
</dbReference>
<feature type="compositionally biased region" description="Basic and acidic residues" evidence="6">
    <location>
        <begin position="84"/>
        <end position="99"/>
    </location>
</feature>
<dbReference type="GO" id="GO:0005634">
    <property type="term" value="C:nucleus"/>
    <property type="evidence" value="ECO:0007669"/>
    <property type="project" value="TreeGrafter"/>
</dbReference>
<dbReference type="InterPro" id="IPR017907">
    <property type="entry name" value="Znf_RING_CS"/>
</dbReference>
<keyword evidence="1" id="KW-0479">Metal-binding</keyword>
<dbReference type="PANTHER" id="PTHR16079">
    <property type="entry name" value="UBIQUITIN LIGASE PROTEIN CHFR"/>
    <property type="match status" value="1"/>
</dbReference>
<dbReference type="Proteomes" id="UP000054144">
    <property type="component" value="Unassembled WGS sequence"/>
</dbReference>
<evidence type="ECO:0000313" key="9">
    <source>
        <dbReference type="Proteomes" id="UP000054144"/>
    </source>
</evidence>
<feature type="region of interest" description="Disordered" evidence="6">
    <location>
        <begin position="1"/>
        <end position="99"/>
    </location>
</feature>
<sequence>MPERQISRKSHHSTTDSSIHSAQASTSISTDSKPSRRHAEVGKRSEGPGEQAKKAMTPAGTSRMLSTTSGNHVRRHTLSTSGPSEDRRRDRVKGKERAIHPNEVPSDTEHMRAEMEALRSVIAEQRRTIKKQKKLLDEHERTQLAQRDQDVELQALKVKSNNTDLLISSIESHLQCQVCMDILLKPFSLSPCGHVLCLACLQEWFRKAPANDDNDMDSDDPDYLLYRPKSCPCCRTVVNGRPAPAFIVKNIANALHLPREASDAGRPESPTSDSDPWKGLFPDSEHDSENSDAESMVSDLLDLPPRMGGLRIRYSDDSDEDEADVEDEDSDDGVPPDDDDSFDSDHGLWIEAEWEPPLREISPEAYPDASADELQMLRRGCSLQMIHTYNMTYSVDEGLLAQCFDLDRNYCLYLGWNVMAWENDELFMDESLNEIDSILDHDEGTWKWNVTVDDRGVVIARRRLLIEDS</sequence>
<keyword evidence="9" id="KW-1185">Reference proteome</keyword>
<dbReference type="SMART" id="SM00184">
    <property type="entry name" value="RING"/>
    <property type="match status" value="1"/>
</dbReference>
<feature type="coiled-coil region" evidence="5">
    <location>
        <begin position="115"/>
        <end position="142"/>
    </location>
</feature>
<feature type="compositionally biased region" description="Acidic residues" evidence="6">
    <location>
        <begin position="317"/>
        <end position="342"/>
    </location>
</feature>
<organism evidence="8 9">
    <name type="scientific">Fistulina hepatica ATCC 64428</name>
    <dbReference type="NCBI Taxonomy" id="1128425"/>
    <lineage>
        <taxon>Eukaryota</taxon>
        <taxon>Fungi</taxon>
        <taxon>Dikarya</taxon>
        <taxon>Basidiomycota</taxon>
        <taxon>Agaricomycotina</taxon>
        <taxon>Agaricomycetes</taxon>
        <taxon>Agaricomycetidae</taxon>
        <taxon>Agaricales</taxon>
        <taxon>Fistulinaceae</taxon>
        <taxon>Fistulina</taxon>
    </lineage>
</organism>
<dbReference type="InterPro" id="IPR052256">
    <property type="entry name" value="E3_ubiquitin-ligase_CHFR"/>
</dbReference>
<feature type="domain" description="RING-type" evidence="7">
    <location>
        <begin position="176"/>
        <end position="235"/>
    </location>
</feature>
<dbReference type="GO" id="GO:0004842">
    <property type="term" value="F:ubiquitin-protein transferase activity"/>
    <property type="evidence" value="ECO:0007669"/>
    <property type="project" value="TreeGrafter"/>
</dbReference>
<keyword evidence="5" id="KW-0175">Coiled coil</keyword>
<dbReference type="EMBL" id="KN881629">
    <property type="protein sequence ID" value="KIY52978.1"/>
    <property type="molecule type" value="Genomic_DNA"/>
</dbReference>
<evidence type="ECO:0000256" key="1">
    <source>
        <dbReference type="ARBA" id="ARBA00022723"/>
    </source>
</evidence>
<evidence type="ECO:0000256" key="5">
    <source>
        <dbReference type="SAM" id="Coils"/>
    </source>
</evidence>
<dbReference type="InterPro" id="IPR001841">
    <property type="entry name" value="Znf_RING"/>
</dbReference>
<dbReference type="Pfam" id="PF26609">
    <property type="entry name" value="DUF8191"/>
    <property type="match status" value="1"/>
</dbReference>
<accession>A0A0D7AQA1</accession>
<dbReference type="Pfam" id="PF13923">
    <property type="entry name" value="zf-C3HC4_2"/>
    <property type="match status" value="1"/>
</dbReference>
<reference evidence="8 9" key="1">
    <citation type="journal article" date="2015" name="Fungal Genet. Biol.">
        <title>Evolution of novel wood decay mechanisms in Agaricales revealed by the genome sequences of Fistulina hepatica and Cylindrobasidium torrendii.</title>
        <authorList>
            <person name="Floudas D."/>
            <person name="Held B.W."/>
            <person name="Riley R."/>
            <person name="Nagy L.G."/>
            <person name="Koehler G."/>
            <person name="Ransdell A.S."/>
            <person name="Younus H."/>
            <person name="Chow J."/>
            <person name="Chiniquy J."/>
            <person name="Lipzen A."/>
            <person name="Tritt A."/>
            <person name="Sun H."/>
            <person name="Haridas S."/>
            <person name="LaButti K."/>
            <person name="Ohm R.A."/>
            <person name="Kues U."/>
            <person name="Blanchette R.A."/>
            <person name="Grigoriev I.V."/>
            <person name="Minto R.E."/>
            <person name="Hibbett D.S."/>
        </authorList>
    </citation>
    <scope>NUCLEOTIDE SEQUENCE [LARGE SCALE GENOMIC DNA]</scope>
    <source>
        <strain evidence="8 9">ATCC 64428</strain>
    </source>
</reference>
<protein>
    <recommendedName>
        <fullName evidence="7">RING-type domain-containing protein</fullName>
    </recommendedName>
</protein>